<dbReference type="AlphaFoldDB" id="A0A830HW04"/>
<name>A0A830HW04_9CHLO</name>
<comment type="caution">
    <text evidence="1">The sequence shown here is derived from an EMBL/GenBank/DDBJ whole genome shotgun (WGS) entry which is preliminary data.</text>
</comment>
<accession>A0A830HW04</accession>
<reference evidence="1" key="1">
    <citation type="submission" date="2020-10" db="EMBL/GenBank/DDBJ databases">
        <title>Unveiling of a novel bifunctional photoreceptor, Dualchrome1, isolated from a cosmopolitan green alga.</title>
        <authorList>
            <person name="Suzuki S."/>
            <person name="Kawachi M."/>
        </authorList>
    </citation>
    <scope>NUCLEOTIDE SEQUENCE</scope>
    <source>
        <strain evidence="1">NIES 2893</strain>
    </source>
</reference>
<gene>
    <name evidence="1" type="ORF">PPROV_001031400</name>
</gene>
<dbReference type="Proteomes" id="UP000660262">
    <property type="component" value="Unassembled WGS sequence"/>
</dbReference>
<evidence type="ECO:0000313" key="2">
    <source>
        <dbReference type="Proteomes" id="UP000660262"/>
    </source>
</evidence>
<keyword evidence="2" id="KW-1185">Reference proteome</keyword>
<proteinExistence type="predicted"/>
<sequence length="190" mass="20822">MAFEMIMGARTPSAASLGSLGSRGAGEDEVPVSTQFAEWSDALFAGVDESQPYLLRDNFDISAKSEGARACLSQWARTYQKPSNECIEALQESVLRLAERLNVSVPRGGLHVETFQSEYLAPRALALWFSRLDEDNWFSFEKATEAADRLTSQRGIRLVLIGGVCKDLSLPLVVNANDETVTAFTLALND</sequence>
<dbReference type="EMBL" id="BNJQ01000035">
    <property type="protein sequence ID" value="GHP11586.1"/>
    <property type="molecule type" value="Genomic_DNA"/>
</dbReference>
<evidence type="ECO:0000313" key="1">
    <source>
        <dbReference type="EMBL" id="GHP11586.1"/>
    </source>
</evidence>
<organism evidence="1 2">
    <name type="scientific">Pycnococcus provasolii</name>
    <dbReference type="NCBI Taxonomy" id="41880"/>
    <lineage>
        <taxon>Eukaryota</taxon>
        <taxon>Viridiplantae</taxon>
        <taxon>Chlorophyta</taxon>
        <taxon>Pseudoscourfieldiophyceae</taxon>
        <taxon>Pseudoscourfieldiales</taxon>
        <taxon>Pycnococcaceae</taxon>
        <taxon>Pycnococcus</taxon>
    </lineage>
</organism>
<protein>
    <submittedName>
        <fullName evidence="1">Uncharacterized protein</fullName>
    </submittedName>
</protein>